<gene>
    <name evidence="2" type="ORF">Bca52824_049187</name>
</gene>
<accession>A0A8X7RI34</accession>
<feature type="region of interest" description="Disordered" evidence="1">
    <location>
        <begin position="1"/>
        <end position="73"/>
    </location>
</feature>
<evidence type="ECO:0000256" key="1">
    <source>
        <dbReference type="SAM" id="MobiDB-lite"/>
    </source>
</evidence>
<dbReference type="Proteomes" id="UP000886595">
    <property type="component" value="Unassembled WGS sequence"/>
</dbReference>
<comment type="caution">
    <text evidence="2">The sequence shown here is derived from an EMBL/GenBank/DDBJ whole genome shotgun (WGS) entry which is preliminary data.</text>
</comment>
<reference evidence="2 3" key="1">
    <citation type="submission" date="2020-02" db="EMBL/GenBank/DDBJ databases">
        <authorList>
            <person name="Ma Q."/>
            <person name="Huang Y."/>
            <person name="Song X."/>
            <person name="Pei D."/>
        </authorList>
    </citation>
    <scope>NUCLEOTIDE SEQUENCE [LARGE SCALE GENOMIC DNA]</scope>
    <source>
        <strain evidence="2">Sxm20200214</strain>
        <tissue evidence="2">Leaf</tissue>
    </source>
</reference>
<sequence length="242" mass="27854">MLFAGEIRLGDGEGDDLVHVSEDDEETRGGDGDGGDGEGKEGKLRKERETRDGERALRDVEEMERSEEEFVKEMEVTRTQSSYYKKSTTHTHAGLCSMWKCCPVSLPIDQNKRVEAEEKRTNLRLREEQNAAYRASLEADQARESQRQEEEERLEREAAEAERKRKEEEEAQERAEREAVERETDRVRMRPEKVLALGDDPEKVPDVAHVSSPPFLCHSLLSLFCFCWVFTVHVDCLFAVTM</sequence>
<dbReference type="AlphaFoldDB" id="A0A8X7RI34"/>
<evidence type="ECO:0000313" key="3">
    <source>
        <dbReference type="Proteomes" id="UP000886595"/>
    </source>
</evidence>
<feature type="compositionally biased region" description="Basic and acidic residues" evidence="1">
    <location>
        <begin position="140"/>
        <end position="186"/>
    </location>
</feature>
<dbReference type="EMBL" id="JAAMPC010000010">
    <property type="protein sequence ID" value="KAG2289583.1"/>
    <property type="molecule type" value="Genomic_DNA"/>
</dbReference>
<evidence type="ECO:0000313" key="2">
    <source>
        <dbReference type="EMBL" id="KAG2289583.1"/>
    </source>
</evidence>
<name>A0A8X7RI34_BRACI</name>
<protein>
    <submittedName>
        <fullName evidence="2">Uncharacterized protein</fullName>
    </submittedName>
</protein>
<keyword evidence="3" id="KW-1185">Reference proteome</keyword>
<proteinExistence type="predicted"/>
<organism evidence="2 3">
    <name type="scientific">Brassica carinata</name>
    <name type="common">Ethiopian mustard</name>
    <name type="synonym">Abyssinian cabbage</name>
    <dbReference type="NCBI Taxonomy" id="52824"/>
    <lineage>
        <taxon>Eukaryota</taxon>
        <taxon>Viridiplantae</taxon>
        <taxon>Streptophyta</taxon>
        <taxon>Embryophyta</taxon>
        <taxon>Tracheophyta</taxon>
        <taxon>Spermatophyta</taxon>
        <taxon>Magnoliopsida</taxon>
        <taxon>eudicotyledons</taxon>
        <taxon>Gunneridae</taxon>
        <taxon>Pentapetalae</taxon>
        <taxon>rosids</taxon>
        <taxon>malvids</taxon>
        <taxon>Brassicales</taxon>
        <taxon>Brassicaceae</taxon>
        <taxon>Brassiceae</taxon>
        <taxon>Brassica</taxon>
    </lineage>
</organism>
<feature type="compositionally biased region" description="Basic and acidic residues" evidence="1">
    <location>
        <begin position="8"/>
        <end position="60"/>
    </location>
</feature>
<feature type="region of interest" description="Disordered" evidence="1">
    <location>
        <begin position="137"/>
        <end position="186"/>
    </location>
</feature>